<dbReference type="AlphaFoldDB" id="A0A1X7D6V0"/>
<gene>
    <name evidence="1" type="ORF">SAMN06296028_1091</name>
</gene>
<dbReference type="Proteomes" id="UP000192929">
    <property type="component" value="Unassembled WGS sequence"/>
</dbReference>
<dbReference type="InterPro" id="IPR008972">
    <property type="entry name" value="Cupredoxin"/>
</dbReference>
<reference evidence="2" key="1">
    <citation type="submission" date="2017-04" db="EMBL/GenBank/DDBJ databases">
        <authorList>
            <person name="Varghese N."/>
            <person name="Submissions S."/>
        </authorList>
    </citation>
    <scope>NUCLEOTIDE SEQUENCE [LARGE SCALE GENOMIC DNA]</scope>
    <source>
        <strain evidence="2">NIO-1021</strain>
    </source>
</reference>
<sequence length="165" mass="17161">MFGAVVIDPPGLPEVDHEYLLVQNETYLGPAGDSDGPADAAVAPENVATGVPSLTMFNGHATQYMHAPLAAQVGDRVRIWVLAAGPSKGVSFHVVGGQFDTVYKEGVYLLRPGETGGGGAQVLDLASAQGGFVELEFSEPGTYPFVNHSLAEAERGAKGLIRVSP</sequence>
<name>A0A1X7D6V0_9MICC</name>
<dbReference type="CDD" id="cd04208">
    <property type="entry name" value="CuRO_2_CuNIR"/>
    <property type="match status" value="1"/>
</dbReference>
<dbReference type="Gene3D" id="2.60.40.420">
    <property type="entry name" value="Cupredoxins - blue copper proteins"/>
    <property type="match status" value="1"/>
</dbReference>
<proteinExistence type="predicted"/>
<evidence type="ECO:0000313" key="2">
    <source>
        <dbReference type="Proteomes" id="UP000192929"/>
    </source>
</evidence>
<organism evidence="1 2">
    <name type="scientific">Kocuria marina subsp. indica</name>
    <dbReference type="NCBI Taxonomy" id="1049583"/>
    <lineage>
        <taxon>Bacteria</taxon>
        <taxon>Bacillati</taxon>
        <taxon>Actinomycetota</taxon>
        <taxon>Actinomycetes</taxon>
        <taxon>Micrococcales</taxon>
        <taxon>Micrococcaceae</taxon>
        <taxon>Kocuria</taxon>
    </lineage>
</organism>
<evidence type="ECO:0008006" key="3">
    <source>
        <dbReference type="Google" id="ProtNLM"/>
    </source>
</evidence>
<keyword evidence="2" id="KW-1185">Reference proteome</keyword>
<dbReference type="SUPFAM" id="SSF49503">
    <property type="entry name" value="Cupredoxins"/>
    <property type="match status" value="1"/>
</dbReference>
<accession>A0A1X7D6V0</accession>
<dbReference type="EMBL" id="FXAC01000009">
    <property type="protein sequence ID" value="SMF09903.1"/>
    <property type="molecule type" value="Genomic_DNA"/>
</dbReference>
<evidence type="ECO:0000313" key="1">
    <source>
        <dbReference type="EMBL" id="SMF09903.1"/>
    </source>
</evidence>
<protein>
    <recommendedName>
        <fullName evidence="3">Plastocyanin-like domain-containing protein</fullName>
    </recommendedName>
</protein>